<dbReference type="Proteomes" id="UP000289323">
    <property type="component" value="Unassembled WGS sequence"/>
</dbReference>
<proteinExistence type="predicted"/>
<dbReference type="EMBL" id="OUUZ01000008">
    <property type="protein sequence ID" value="SPQ21107.1"/>
    <property type="molecule type" value="Genomic_DNA"/>
</dbReference>
<reference evidence="1 2" key="1">
    <citation type="submission" date="2018-04" db="EMBL/GenBank/DDBJ databases">
        <authorList>
            <person name="Huttner S."/>
            <person name="Dainat J."/>
        </authorList>
    </citation>
    <scope>NUCLEOTIDE SEQUENCE [LARGE SCALE GENOMIC DNA]</scope>
</reference>
<organism evidence="1 2">
    <name type="scientific">Thermothielavioides terrestris</name>
    <dbReference type="NCBI Taxonomy" id="2587410"/>
    <lineage>
        <taxon>Eukaryota</taxon>
        <taxon>Fungi</taxon>
        <taxon>Dikarya</taxon>
        <taxon>Ascomycota</taxon>
        <taxon>Pezizomycotina</taxon>
        <taxon>Sordariomycetes</taxon>
        <taxon>Sordariomycetidae</taxon>
        <taxon>Sordariales</taxon>
        <taxon>Chaetomiaceae</taxon>
        <taxon>Thermothielavioides</taxon>
    </lineage>
</organism>
<gene>
    <name evidence="1" type="ORF">TT172_LOCUS3526</name>
</gene>
<protein>
    <submittedName>
        <fullName evidence="1">A1df5d27-4837-49b1-86b6-2b1652ca4c55</fullName>
    </submittedName>
</protein>
<evidence type="ECO:0000313" key="2">
    <source>
        <dbReference type="Proteomes" id="UP000289323"/>
    </source>
</evidence>
<evidence type="ECO:0000313" key="1">
    <source>
        <dbReference type="EMBL" id="SPQ21107.1"/>
    </source>
</evidence>
<sequence length="8" mass="862">MLLASDVN</sequence>
<name>A0A446BF00_9PEZI</name>
<accession>A0A446BF00</accession>